<evidence type="ECO:0000313" key="1">
    <source>
        <dbReference type="EMBL" id="EEY71882.1"/>
    </source>
</evidence>
<organism evidence="1 2">
    <name type="scientific">Grimontia hollisae CIP 101886</name>
    <dbReference type="NCBI Taxonomy" id="675812"/>
    <lineage>
        <taxon>Bacteria</taxon>
        <taxon>Pseudomonadati</taxon>
        <taxon>Pseudomonadota</taxon>
        <taxon>Gammaproteobacteria</taxon>
        <taxon>Vibrionales</taxon>
        <taxon>Vibrionaceae</taxon>
        <taxon>Grimontia</taxon>
    </lineage>
</organism>
<sequence length="61" mass="6792">MVVITACSTDMDHAGVQSELIVEAIKSFFHFKTHPPIQGSSERNYFYIQPDGVAFIGCFIP</sequence>
<protein>
    <submittedName>
        <fullName evidence="1">Uncharacterized protein</fullName>
    </submittedName>
</protein>
<accession>D0I8W7</accession>
<proteinExistence type="predicted"/>
<dbReference type="Proteomes" id="UP000003604">
    <property type="component" value="Unassembled WGS sequence"/>
</dbReference>
<dbReference type="EMBL" id="ADAQ01000012">
    <property type="protein sequence ID" value="EEY71882.1"/>
    <property type="molecule type" value="Genomic_DNA"/>
</dbReference>
<comment type="caution">
    <text evidence="1">The sequence shown here is derived from an EMBL/GenBank/DDBJ whole genome shotgun (WGS) entry which is preliminary data.</text>
</comment>
<keyword evidence="2" id="KW-1185">Reference proteome</keyword>
<gene>
    <name evidence="1" type="ORF">VHA_002304</name>
</gene>
<reference evidence="1 2" key="1">
    <citation type="submission" date="2009-10" db="EMBL/GenBank/DDBJ databases">
        <authorList>
            <consortium name="Los Alamos National Laboratory (LANL)"/>
            <consortium name="National Microbial Pathogen Data Resource (NMPDR)"/>
            <person name="Saunders E.H."/>
            <person name="Munk A.C."/>
            <person name="Tapia R."/>
            <person name="Green L."/>
            <person name="Rogers Y."/>
            <person name="Detter J.C."/>
            <person name="Bruce D."/>
            <person name="Brettin T.S."/>
            <person name="Colwell R.R."/>
            <person name="Huq A."/>
            <person name="Grim C.J."/>
            <person name="Hasan N.A."/>
            <person name="Bartels D."/>
            <person name="Vonstein V."/>
        </authorList>
    </citation>
    <scope>NUCLEOTIDE SEQUENCE [LARGE SCALE GENOMIC DNA]</scope>
    <source>
        <strain evidence="1 2">CIP 101886</strain>
    </source>
</reference>
<name>D0I8W7_GRIHO</name>
<dbReference type="AlphaFoldDB" id="D0I8W7"/>
<evidence type="ECO:0000313" key="2">
    <source>
        <dbReference type="Proteomes" id="UP000003604"/>
    </source>
</evidence>